<comment type="caution">
    <text evidence="9">The sequence shown here is derived from an EMBL/GenBank/DDBJ whole genome shotgun (WGS) entry which is preliminary data.</text>
</comment>
<keyword evidence="4 8" id="KW-0406">Ion transport</keyword>
<evidence type="ECO:0000256" key="1">
    <source>
        <dbReference type="ARBA" id="ARBA00004370"/>
    </source>
</evidence>
<keyword evidence="5 8" id="KW-0472">Membrane</keyword>
<dbReference type="GO" id="GO:0005886">
    <property type="term" value="C:plasma membrane"/>
    <property type="evidence" value="ECO:0007669"/>
    <property type="project" value="UniProtKB-SubCell"/>
</dbReference>
<name>A0A853G5L6_9GAMM</name>
<dbReference type="SUPFAM" id="SSF47928">
    <property type="entry name" value="N-terminal domain of the delta subunit of the F1F0-ATP synthase"/>
    <property type="match status" value="1"/>
</dbReference>
<sequence>MKLAVIAKPYANAIFELAQQDNSHLQWKMVLDVGAHLLLDKKMLRLIASPNILEQDKLSTIKALLRSILDRELSVHEAMFIRVLLDNNRISILPSIATLFASLINIINNTKIFTIISSYQLSKSEKEQIVGDLMNQYNKVVNIDIIVDKDLVGGVIIKDGDKVIDISIKARVKELGLRLSKTY</sequence>
<keyword evidence="2 8" id="KW-0813">Transport</keyword>
<evidence type="ECO:0000256" key="6">
    <source>
        <dbReference type="ARBA" id="ARBA00023196"/>
    </source>
</evidence>
<comment type="similarity">
    <text evidence="8">Belongs to the ATPase delta chain family.</text>
</comment>
<comment type="function">
    <text evidence="8">F(1)F(0) ATP synthase produces ATP from ADP in the presence of a proton or sodium gradient. F-type ATPases consist of two structural domains, F(1) containing the extramembraneous catalytic core and F(0) containing the membrane proton channel, linked together by a central stalk and a peripheral stalk. During catalysis, ATP synthesis in the catalytic domain of F(1) is coupled via a rotary mechanism of the central stalk subunits to proton translocation.</text>
</comment>
<evidence type="ECO:0000256" key="5">
    <source>
        <dbReference type="ARBA" id="ARBA00023136"/>
    </source>
</evidence>
<dbReference type="InterPro" id="IPR000711">
    <property type="entry name" value="ATPase_OSCP/dsu"/>
</dbReference>
<dbReference type="AlphaFoldDB" id="A0A853G5L6"/>
<dbReference type="PRINTS" id="PR00125">
    <property type="entry name" value="ATPASEDELTA"/>
</dbReference>
<evidence type="ECO:0000256" key="8">
    <source>
        <dbReference type="HAMAP-Rule" id="MF_01416"/>
    </source>
</evidence>
<evidence type="ECO:0000313" key="9">
    <source>
        <dbReference type="EMBL" id="NYT52708.1"/>
    </source>
</evidence>
<dbReference type="Proteomes" id="UP000525329">
    <property type="component" value="Unassembled WGS sequence"/>
</dbReference>
<evidence type="ECO:0000256" key="2">
    <source>
        <dbReference type="ARBA" id="ARBA00022448"/>
    </source>
</evidence>
<evidence type="ECO:0000256" key="4">
    <source>
        <dbReference type="ARBA" id="ARBA00023065"/>
    </source>
</evidence>
<comment type="subcellular location">
    <subcellularLocation>
        <location evidence="8">Cell membrane</location>
        <topology evidence="8">Peripheral membrane protein</topology>
    </subcellularLocation>
    <subcellularLocation>
        <location evidence="1">Membrane</location>
    </subcellularLocation>
</comment>
<keyword evidence="8" id="KW-1003">Cell membrane</keyword>
<dbReference type="InterPro" id="IPR020781">
    <property type="entry name" value="ATPase_OSCP/d_CS"/>
</dbReference>
<protein>
    <recommendedName>
        <fullName evidence="8">ATP synthase subunit delta</fullName>
    </recommendedName>
    <alternativeName>
        <fullName evidence="8">ATP synthase F(1) sector subunit delta</fullName>
    </alternativeName>
    <alternativeName>
        <fullName evidence="8">F-type ATPase subunit delta</fullName>
        <shortName evidence="8">F-ATPase subunit delta</shortName>
    </alternativeName>
</protein>
<dbReference type="NCBIfam" id="NF004402">
    <property type="entry name" value="PRK05758.2-2"/>
    <property type="match status" value="1"/>
</dbReference>
<dbReference type="Gene3D" id="1.10.520.20">
    <property type="entry name" value="N-terminal domain of the delta subunit of the F1F0-ATP synthase"/>
    <property type="match status" value="1"/>
</dbReference>
<keyword evidence="3 8" id="KW-0375">Hydrogen ion transport</keyword>
<proteinExistence type="inferred from homology"/>
<dbReference type="HAMAP" id="MF_01416">
    <property type="entry name" value="ATP_synth_delta_bact"/>
    <property type="match status" value="1"/>
</dbReference>
<organism evidence="9 10">
    <name type="scientific">Candidatus Vesicomyosocius endoextente</name>
    <dbReference type="NCBI Taxonomy" id="2738853"/>
    <lineage>
        <taxon>Bacteria</taxon>
        <taxon>Pseudomonadati</taxon>
        <taxon>Pseudomonadota</taxon>
        <taxon>Gammaproteobacteria</taxon>
        <taxon>Candidatus Pseudothioglobaceae</taxon>
        <taxon>Candidatus Vesicomyidisocius</taxon>
    </lineage>
</organism>
<comment type="function">
    <text evidence="8">This protein is part of the stalk that links CF(0) to CF(1). It either transmits conformational changes from CF(0) to CF(1) or is implicated in proton conduction.</text>
</comment>
<dbReference type="NCBIfam" id="TIGR01145">
    <property type="entry name" value="ATP_synt_delta"/>
    <property type="match status" value="1"/>
</dbReference>
<dbReference type="GO" id="GO:0046933">
    <property type="term" value="F:proton-transporting ATP synthase activity, rotational mechanism"/>
    <property type="evidence" value="ECO:0007669"/>
    <property type="project" value="UniProtKB-UniRule"/>
</dbReference>
<dbReference type="InterPro" id="IPR026015">
    <property type="entry name" value="ATP_synth_OSCP/delta_N_sf"/>
</dbReference>
<keyword evidence="6 8" id="KW-0139">CF(1)</keyword>
<dbReference type="PROSITE" id="PS00389">
    <property type="entry name" value="ATPASE_DELTA"/>
    <property type="match status" value="1"/>
</dbReference>
<evidence type="ECO:0000256" key="3">
    <source>
        <dbReference type="ARBA" id="ARBA00022781"/>
    </source>
</evidence>
<evidence type="ECO:0000313" key="10">
    <source>
        <dbReference type="Proteomes" id="UP000525329"/>
    </source>
</evidence>
<gene>
    <name evidence="8" type="primary">atpH</name>
    <name evidence="9" type="ORF">H0A74_03970</name>
</gene>
<dbReference type="EMBL" id="JACCHU010000002">
    <property type="protein sequence ID" value="NYT52708.1"/>
    <property type="molecule type" value="Genomic_DNA"/>
</dbReference>
<dbReference type="GO" id="GO:0045259">
    <property type="term" value="C:proton-transporting ATP synthase complex"/>
    <property type="evidence" value="ECO:0007669"/>
    <property type="project" value="UniProtKB-KW"/>
</dbReference>
<evidence type="ECO:0000256" key="7">
    <source>
        <dbReference type="ARBA" id="ARBA00023310"/>
    </source>
</evidence>
<dbReference type="Pfam" id="PF00213">
    <property type="entry name" value="OSCP"/>
    <property type="match status" value="1"/>
</dbReference>
<dbReference type="PANTHER" id="PTHR11910">
    <property type="entry name" value="ATP SYNTHASE DELTA CHAIN"/>
    <property type="match status" value="1"/>
</dbReference>
<reference evidence="9 10" key="1">
    <citation type="submission" date="2020-05" db="EMBL/GenBank/DDBJ databases">
        <title>Horizontal transmission and recombination maintain forever young bacterial symbiont genomes.</title>
        <authorList>
            <person name="Russell S.L."/>
            <person name="Pepper-Tunick E."/>
            <person name="Svedberg J."/>
            <person name="Byrne A."/>
            <person name="Ruelas Castillo J."/>
            <person name="Vollmers C."/>
            <person name="Beinart R.A."/>
            <person name="Corbett-Detig R."/>
        </authorList>
    </citation>
    <scope>NUCLEOTIDE SEQUENCE [LARGE SCALE GENOMIC DNA]</scope>
    <source>
        <strain evidence="9">Monterey_2004</strain>
    </source>
</reference>
<accession>A0A853G5L6</accession>
<keyword evidence="7 8" id="KW-0066">ATP synthesis</keyword>